<feature type="domain" description="HTH lacI-type" evidence="4">
    <location>
        <begin position="2"/>
        <end position="56"/>
    </location>
</feature>
<evidence type="ECO:0000313" key="5">
    <source>
        <dbReference type="EMBL" id="VVV06438.1"/>
    </source>
</evidence>
<dbReference type="InterPro" id="IPR028082">
    <property type="entry name" value="Peripla_BP_I"/>
</dbReference>
<dbReference type="PANTHER" id="PTHR30146:SF98">
    <property type="entry name" value="HTH-TYPE TRANSCRIPTIONAL REGULATOR GALR"/>
    <property type="match status" value="1"/>
</dbReference>
<evidence type="ECO:0000256" key="3">
    <source>
        <dbReference type="ARBA" id="ARBA00023163"/>
    </source>
</evidence>
<protein>
    <submittedName>
        <fullName evidence="5">HTH-type transcriptional regulator GalS</fullName>
    </submittedName>
</protein>
<dbReference type="CDD" id="cd01392">
    <property type="entry name" value="HTH_LacI"/>
    <property type="match status" value="1"/>
</dbReference>
<proteinExistence type="predicted"/>
<keyword evidence="2" id="KW-0238">DNA-binding</keyword>
<dbReference type="PRINTS" id="PR00036">
    <property type="entry name" value="HTHLACI"/>
</dbReference>
<dbReference type="SUPFAM" id="SSF47413">
    <property type="entry name" value="lambda repressor-like DNA-binding domains"/>
    <property type="match status" value="1"/>
</dbReference>
<gene>
    <name evidence="5" type="primary">galS</name>
    <name evidence="5" type="ORF">AW0309160_03930</name>
</gene>
<dbReference type="Gene3D" id="3.40.50.2300">
    <property type="match status" value="2"/>
</dbReference>
<dbReference type="Gene3D" id="1.10.260.40">
    <property type="entry name" value="lambda repressor-like DNA-binding domains"/>
    <property type="match status" value="1"/>
</dbReference>
<dbReference type="SMART" id="SM00354">
    <property type="entry name" value="HTH_LACI"/>
    <property type="match status" value="1"/>
</dbReference>
<dbReference type="SUPFAM" id="SSF53822">
    <property type="entry name" value="Periplasmic binding protein-like I"/>
    <property type="match status" value="1"/>
</dbReference>
<dbReference type="InterPro" id="IPR046335">
    <property type="entry name" value="LacI/GalR-like_sensor"/>
</dbReference>
<dbReference type="Pfam" id="PF13377">
    <property type="entry name" value="Peripla_BP_3"/>
    <property type="match status" value="1"/>
</dbReference>
<dbReference type="PANTHER" id="PTHR30146">
    <property type="entry name" value="LACI-RELATED TRANSCRIPTIONAL REPRESSOR"/>
    <property type="match status" value="1"/>
</dbReference>
<evidence type="ECO:0000256" key="1">
    <source>
        <dbReference type="ARBA" id="ARBA00023015"/>
    </source>
</evidence>
<name>A0A5Q4ZVQ8_9GAMM</name>
<dbReference type="GO" id="GO:0003700">
    <property type="term" value="F:DNA-binding transcription factor activity"/>
    <property type="evidence" value="ECO:0007669"/>
    <property type="project" value="TreeGrafter"/>
</dbReference>
<evidence type="ECO:0000256" key="2">
    <source>
        <dbReference type="ARBA" id="ARBA00023125"/>
    </source>
</evidence>
<dbReference type="InterPro" id="IPR010982">
    <property type="entry name" value="Lambda_DNA-bd_dom_sf"/>
</dbReference>
<evidence type="ECO:0000259" key="4">
    <source>
        <dbReference type="PROSITE" id="PS50932"/>
    </source>
</evidence>
<dbReference type="Pfam" id="PF00356">
    <property type="entry name" value="LacI"/>
    <property type="match status" value="1"/>
</dbReference>
<sequence>MATIKDVAKEAGVSVATVSRVVNKSPKASKAAIESVNAAMKKLSYRPNANARALVSKSTNTIGVLVADVSDPFFGALIKAVDIVARKNNKHLLIGNGYHDAKTEKDAIELLMNSQCDSLIIHSKGLTDKELCYFAEEVPGLVIINRHVPELAKRCISLNNELGSQIATEHIINHGHQHLAYINSNQNIDDCHHRRSGYIKALQIHNVVINESLIVEGDPTDKGGERAMNELLNKNIPFTGVICYNDYMAAGAISALEKAKILVPQTVSIMGFDDGIIAKYLHPKLSTIQYPIQDMAQLAANLSLALAKGELNDSKGDIFTPTLVERNSVTHL</sequence>
<reference evidence="5" key="1">
    <citation type="submission" date="2019-09" db="EMBL/GenBank/DDBJ databases">
        <authorList>
            <person name="Hjerde E."/>
        </authorList>
    </citation>
    <scope>NUCLEOTIDE SEQUENCE</scope>
    <source>
        <strain evidence="5">06/09/160</strain>
    </source>
</reference>
<organism evidence="5">
    <name type="scientific">Aliivibrio wodanis</name>
    <dbReference type="NCBI Taxonomy" id="80852"/>
    <lineage>
        <taxon>Bacteria</taxon>
        <taxon>Pseudomonadati</taxon>
        <taxon>Pseudomonadota</taxon>
        <taxon>Gammaproteobacteria</taxon>
        <taxon>Vibrionales</taxon>
        <taxon>Vibrionaceae</taxon>
        <taxon>Aliivibrio</taxon>
    </lineage>
</organism>
<dbReference type="CDD" id="cd06270">
    <property type="entry name" value="PBP1_GalS-like"/>
    <property type="match status" value="1"/>
</dbReference>
<dbReference type="PROSITE" id="PS50932">
    <property type="entry name" value="HTH_LACI_2"/>
    <property type="match status" value="1"/>
</dbReference>
<accession>A0A5Q4ZVQ8</accession>
<dbReference type="PROSITE" id="PS00356">
    <property type="entry name" value="HTH_LACI_1"/>
    <property type="match status" value="1"/>
</dbReference>
<dbReference type="InterPro" id="IPR000843">
    <property type="entry name" value="HTH_LacI"/>
</dbReference>
<dbReference type="AlphaFoldDB" id="A0A5Q4ZVQ8"/>
<keyword evidence="1" id="KW-0805">Transcription regulation</keyword>
<dbReference type="GO" id="GO:0000976">
    <property type="term" value="F:transcription cis-regulatory region binding"/>
    <property type="evidence" value="ECO:0007669"/>
    <property type="project" value="TreeGrafter"/>
</dbReference>
<keyword evidence="3" id="KW-0804">Transcription</keyword>
<dbReference type="EMBL" id="LR721751">
    <property type="protein sequence ID" value="VVV06438.1"/>
    <property type="molecule type" value="Genomic_DNA"/>
</dbReference>